<evidence type="ECO:0000313" key="3">
    <source>
        <dbReference type="Proteomes" id="UP000460272"/>
    </source>
</evidence>
<keyword evidence="1" id="KW-0472">Membrane</keyword>
<keyword evidence="1" id="KW-1133">Transmembrane helix</keyword>
<gene>
    <name evidence="2" type="ORF">EAS64_41975</name>
</gene>
<evidence type="ECO:0008006" key="4">
    <source>
        <dbReference type="Google" id="ProtNLM"/>
    </source>
</evidence>
<name>A0A6P2BLT3_9ACTN</name>
<accession>A0A6P2BLT3</accession>
<dbReference type="AlphaFoldDB" id="A0A6P2BLT3"/>
<comment type="caution">
    <text evidence="2">The sequence shown here is derived from an EMBL/GenBank/DDBJ whole genome shotgun (WGS) entry which is preliminary data.</text>
</comment>
<feature type="transmembrane region" description="Helical" evidence="1">
    <location>
        <begin position="87"/>
        <end position="105"/>
    </location>
</feature>
<dbReference type="EMBL" id="RPFW01000014">
    <property type="protein sequence ID" value="TVY99015.1"/>
    <property type="molecule type" value="Genomic_DNA"/>
</dbReference>
<dbReference type="RefSeq" id="WP_145862308.1">
    <property type="nucleotide sequence ID" value="NZ_RPFW01000014.1"/>
</dbReference>
<dbReference type="Proteomes" id="UP000460272">
    <property type="component" value="Unassembled WGS sequence"/>
</dbReference>
<evidence type="ECO:0000256" key="1">
    <source>
        <dbReference type="SAM" id="Phobius"/>
    </source>
</evidence>
<proteinExistence type="predicted"/>
<organism evidence="2 3">
    <name type="scientific">Trebonia kvetii</name>
    <dbReference type="NCBI Taxonomy" id="2480626"/>
    <lineage>
        <taxon>Bacteria</taxon>
        <taxon>Bacillati</taxon>
        <taxon>Actinomycetota</taxon>
        <taxon>Actinomycetes</taxon>
        <taxon>Streptosporangiales</taxon>
        <taxon>Treboniaceae</taxon>
        <taxon>Trebonia</taxon>
    </lineage>
</organism>
<reference evidence="2 3" key="1">
    <citation type="submission" date="2018-11" db="EMBL/GenBank/DDBJ databases">
        <title>Trebonia kvetii gen.nov., sp.nov., a novel acidophilic actinobacterium, and proposal of the new actinobacterial family Treboniaceae fam. nov.</title>
        <authorList>
            <person name="Rapoport D."/>
            <person name="Sagova-Mareckova M."/>
            <person name="Sedlacek I."/>
            <person name="Provaznik J."/>
            <person name="Kralova S."/>
            <person name="Pavlinic D."/>
            <person name="Benes V."/>
            <person name="Kopecky J."/>
        </authorList>
    </citation>
    <scope>NUCLEOTIDE SEQUENCE [LARGE SCALE GENOMIC DNA]</scope>
    <source>
        <strain evidence="2 3">15Tr583</strain>
    </source>
</reference>
<keyword evidence="3" id="KW-1185">Reference proteome</keyword>
<protein>
    <recommendedName>
        <fullName evidence="4">PQ-loop repeat-containing protein</fullName>
    </recommendedName>
</protein>
<sequence length="159" mass="16342">MSLLPLIAALFAVPQFLPQLARLRRTGDTAGVSCAWAALTSVNNGAWTAYFALSRLWTALAPSISATLLAGILAVWLARQGELPRRAALGITGWAALLALAGGVFGRAELGTALTASFIVQAAPSVGKAYRSERVSSAMSMGPPAEGYCHGDGTTPVAS</sequence>
<keyword evidence="1" id="KW-0812">Transmembrane</keyword>
<feature type="transmembrane region" description="Helical" evidence="1">
    <location>
        <begin position="56"/>
        <end position="78"/>
    </location>
</feature>
<dbReference type="OrthoDB" id="3820288at2"/>
<dbReference type="Gene3D" id="1.20.1280.290">
    <property type="match status" value="1"/>
</dbReference>
<evidence type="ECO:0000313" key="2">
    <source>
        <dbReference type="EMBL" id="TVY99015.1"/>
    </source>
</evidence>